<reference evidence="1" key="1">
    <citation type="journal article" date="2005" name="Environ. Microbiol.">
        <title>Genetic and functional properties of uncultivated thermophilic crenarchaeotes from a subsurface gold mine as revealed by analysis of genome fragments.</title>
        <authorList>
            <person name="Nunoura T."/>
            <person name="Hirayama H."/>
            <person name="Takami H."/>
            <person name="Oida H."/>
            <person name="Nishi S."/>
            <person name="Shimamura S."/>
            <person name="Suzuki Y."/>
            <person name="Inagaki F."/>
            <person name="Takai K."/>
            <person name="Nealson K.H."/>
            <person name="Horikoshi K."/>
        </authorList>
    </citation>
    <scope>NUCLEOTIDE SEQUENCE</scope>
</reference>
<reference evidence="1" key="2">
    <citation type="journal article" date="2012" name="PLoS ONE">
        <title>A Deeply Branching Thermophilic Bacterium with an Ancient Acetyl-CoA Pathway Dominates a Subsurface Ecosystem.</title>
        <authorList>
            <person name="Takami H."/>
            <person name="Noguchi H."/>
            <person name="Takaki Y."/>
            <person name="Uchiyama I."/>
            <person name="Toyoda A."/>
            <person name="Nishi S."/>
            <person name="Chee G.-J."/>
            <person name="Arai W."/>
            <person name="Nunoura T."/>
            <person name="Itoh T."/>
            <person name="Hattori M."/>
            <person name="Takai K."/>
        </authorList>
    </citation>
    <scope>NUCLEOTIDE SEQUENCE</scope>
</reference>
<name>H5STK1_ACEAU</name>
<evidence type="ECO:0000313" key="1">
    <source>
        <dbReference type="EMBL" id="BAL59856.1"/>
    </source>
</evidence>
<dbReference type="EMBL" id="AP011803">
    <property type="protein sequence ID" value="BAL59856.1"/>
    <property type="molecule type" value="Genomic_DNA"/>
</dbReference>
<proteinExistence type="predicted"/>
<accession>H5STK1</accession>
<organism evidence="1">
    <name type="scientific">Acetithermum autotrophicum</name>
    <dbReference type="NCBI Taxonomy" id="1446466"/>
    <lineage>
        <taxon>Bacteria</taxon>
        <taxon>Candidatus Bipolaricaulota</taxon>
        <taxon>Candidatus Acetithermum</taxon>
    </lineage>
</organism>
<gene>
    <name evidence="1" type="ORF">HGMM_OP4C492</name>
</gene>
<sequence length="353" mass="39066">MNQIRRSIGCVLCALLVIASLGQITLGQSVLGRFISELSFNNVAPYFLNAEFRILSRISVAEAAFATDTKFDISLLRWQKFIASVGINPLSARNRLTFINGFTFHRNELVAALSFGGVSIGVELILENQSPSLEVGLVVEAAAKTEWFTIASYTGFGVTQVVEDLDLDQLPIVNEPFGFEPRIVKLDTFSEREPDRVVTAPFLFTEEVVAAEFYAFDIASFSMMTLFTPSGLKKLIPALAVKVNVPTADLRLRMTVSSTFEFVPPSIFLTFLPIELSLRWSFFQWRSLTLLADPPPPGAGGGAFSFRKQVFQSLFELAFFRAFTEICFGPDCPGGSGLEWRFGVELRFLFGGP</sequence>
<dbReference type="AlphaFoldDB" id="H5STK1"/>
<protein>
    <submittedName>
        <fullName evidence="1">Uncharacterized protein</fullName>
    </submittedName>
</protein>